<dbReference type="InterPro" id="IPR008884">
    <property type="entry name" value="TylF_MeTrfase"/>
</dbReference>
<dbReference type="EMBL" id="BRXZ01002796">
    <property type="protein sequence ID" value="GMH70351.1"/>
    <property type="molecule type" value="Genomic_DNA"/>
</dbReference>
<sequence>MSATELINDGEKGMERLMERVEREGRIVPVAIRVEVDDEVYEFRTTHDDAEVDAGKFCEDHSLGSEVVTMLTNEVEEAVSARKDFRLETLTDGKSKYPSGYDEREVAAHVCSHRYHTTGRCTLIDKMVRYIISGGVPGSYVETGVHVGDSAAAVAFQLSQYPGKLRTMYLYDSWQGMPEADAERDGEKAVQLGEERWGHEATAEAVRT</sequence>
<accession>A0A9W7AGV9</accession>
<dbReference type="Pfam" id="PF05711">
    <property type="entry name" value="TylF"/>
    <property type="match status" value="1"/>
</dbReference>
<dbReference type="AlphaFoldDB" id="A0A9W7AGV9"/>
<organism evidence="1 2">
    <name type="scientific">Triparma retinervis</name>
    <dbReference type="NCBI Taxonomy" id="2557542"/>
    <lineage>
        <taxon>Eukaryota</taxon>
        <taxon>Sar</taxon>
        <taxon>Stramenopiles</taxon>
        <taxon>Ochrophyta</taxon>
        <taxon>Bolidophyceae</taxon>
        <taxon>Parmales</taxon>
        <taxon>Triparmaceae</taxon>
        <taxon>Triparma</taxon>
    </lineage>
</organism>
<dbReference type="InterPro" id="IPR029063">
    <property type="entry name" value="SAM-dependent_MTases_sf"/>
</dbReference>
<name>A0A9W7AGV9_9STRA</name>
<dbReference type="Proteomes" id="UP001165082">
    <property type="component" value="Unassembled WGS sequence"/>
</dbReference>
<comment type="caution">
    <text evidence="1">The sequence shown here is derived from an EMBL/GenBank/DDBJ whole genome shotgun (WGS) entry which is preliminary data.</text>
</comment>
<dbReference type="OrthoDB" id="202531at2759"/>
<reference evidence="1" key="1">
    <citation type="submission" date="2022-07" db="EMBL/GenBank/DDBJ databases">
        <title>Genome analysis of Parmales, a sister group of diatoms, reveals the evolutionary specialization of diatoms from phago-mixotrophs to photoautotrophs.</title>
        <authorList>
            <person name="Ban H."/>
            <person name="Sato S."/>
            <person name="Yoshikawa S."/>
            <person name="Kazumasa Y."/>
            <person name="Nakamura Y."/>
            <person name="Ichinomiya M."/>
            <person name="Saitoh K."/>
            <person name="Sato N."/>
            <person name="Blanc-Mathieu R."/>
            <person name="Endo H."/>
            <person name="Kuwata A."/>
            <person name="Ogata H."/>
        </authorList>
    </citation>
    <scope>NUCLEOTIDE SEQUENCE</scope>
</reference>
<protein>
    <submittedName>
        <fullName evidence="1">Uncharacterized protein</fullName>
    </submittedName>
</protein>
<proteinExistence type="predicted"/>
<evidence type="ECO:0000313" key="1">
    <source>
        <dbReference type="EMBL" id="GMH70351.1"/>
    </source>
</evidence>
<dbReference type="Gene3D" id="3.40.50.150">
    <property type="entry name" value="Vaccinia Virus protein VP39"/>
    <property type="match status" value="1"/>
</dbReference>
<gene>
    <name evidence="1" type="ORF">TrRE_jg1154</name>
</gene>
<feature type="non-terminal residue" evidence="1">
    <location>
        <position position="1"/>
    </location>
</feature>
<evidence type="ECO:0000313" key="2">
    <source>
        <dbReference type="Proteomes" id="UP001165082"/>
    </source>
</evidence>
<keyword evidence="2" id="KW-1185">Reference proteome</keyword>